<evidence type="ECO:0000313" key="1">
    <source>
        <dbReference type="EMBL" id="SDH45653.1"/>
    </source>
</evidence>
<reference evidence="1 2" key="1">
    <citation type="submission" date="2016-10" db="EMBL/GenBank/DDBJ databases">
        <authorList>
            <person name="de Groot N.N."/>
        </authorList>
    </citation>
    <scope>NUCLEOTIDE SEQUENCE [LARGE SCALE GENOMIC DNA]</scope>
    <source>
        <strain evidence="1 2">CGMCC 1.10228</strain>
    </source>
</reference>
<dbReference type="RefSeq" id="WP_093275113.1">
    <property type="nucleotide sequence ID" value="NZ_FNDD01000016.1"/>
</dbReference>
<gene>
    <name evidence="1" type="ORF">SAMN04488136_116103</name>
</gene>
<dbReference type="Proteomes" id="UP000198854">
    <property type="component" value="Unassembled WGS sequence"/>
</dbReference>
<proteinExistence type="predicted"/>
<dbReference type="EMBL" id="FNDD01000016">
    <property type="protein sequence ID" value="SDH45653.1"/>
    <property type="molecule type" value="Genomic_DNA"/>
</dbReference>
<protein>
    <submittedName>
        <fullName evidence="1">Uncharacterized protein</fullName>
    </submittedName>
</protein>
<name>A0A1G8CK91_9VIBR</name>
<accession>A0A1G8CK91</accession>
<evidence type="ECO:0000313" key="2">
    <source>
        <dbReference type="Proteomes" id="UP000198854"/>
    </source>
</evidence>
<keyword evidence="2" id="KW-1185">Reference proteome</keyword>
<organism evidence="1 2">
    <name type="scientific">Vibrio xiamenensis</name>
    <dbReference type="NCBI Taxonomy" id="861298"/>
    <lineage>
        <taxon>Bacteria</taxon>
        <taxon>Pseudomonadati</taxon>
        <taxon>Pseudomonadota</taxon>
        <taxon>Gammaproteobacteria</taxon>
        <taxon>Vibrionales</taxon>
        <taxon>Vibrionaceae</taxon>
        <taxon>Vibrio</taxon>
    </lineage>
</organism>
<dbReference type="STRING" id="861298.SAMN04488136_116103"/>
<sequence length="210" mass="24176">MSKLEAYADQYAQNPKLLSVYGHLCSYSIETCRSYAFYKCLYKTHQNGHWVELELDRNEISLFVPPEKEHQNIKAHLSETYSEYETLEMQLPLAQQALDSQLNKLVGVGFNCDWVAHSAPSCGYWGTVAYVHHKLKKIVFMSSDELGRALGKPIHVQNGYFQCGDETKGTKNTFSKTYFGFAKRNETLTDLAESIIQYHSLESHYREKQL</sequence>
<dbReference type="AlphaFoldDB" id="A0A1G8CK91"/>